<accession>A0A7G2CNL3</accession>
<evidence type="ECO:0000313" key="3">
    <source>
        <dbReference type="Proteomes" id="UP000515908"/>
    </source>
</evidence>
<evidence type="ECO:0000313" key="2">
    <source>
        <dbReference type="EMBL" id="CAD2221370.1"/>
    </source>
</evidence>
<protein>
    <submittedName>
        <fullName evidence="2">Uncharacterized protein</fullName>
    </submittedName>
</protein>
<reference evidence="2 3" key="1">
    <citation type="submission" date="2020-08" db="EMBL/GenBank/DDBJ databases">
        <authorList>
            <person name="Newling K."/>
            <person name="Davey J."/>
            <person name="Forrester S."/>
        </authorList>
    </citation>
    <scope>NUCLEOTIDE SEQUENCE [LARGE SCALE GENOMIC DNA]</scope>
    <source>
        <strain evidence="3">Crithidia deanei Carvalho (ATCC PRA-265)</strain>
    </source>
</reference>
<evidence type="ECO:0000256" key="1">
    <source>
        <dbReference type="SAM" id="MobiDB-lite"/>
    </source>
</evidence>
<feature type="compositionally biased region" description="Low complexity" evidence="1">
    <location>
        <begin position="274"/>
        <end position="297"/>
    </location>
</feature>
<dbReference type="EMBL" id="LR877164">
    <property type="protein sequence ID" value="CAD2221370.1"/>
    <property type="molecule type" value="Genomic_DNA"/>
</dbReference>
<feature type="region of interest" description="Disordered" evidence="1">
    <location>
        <begin position="268"/>
        <end position="334"/>
    </location>
</feature>
<dbReference type="Proteomes" id="UP000515908">
    <property type="component" value="Chromosome 20"/>
</dbReference>
<organism evidence="2 3">
    <name type="scientific">Angomonas deanei</name>
    <dbReference type="NCBI Taxonomy" id="59799"/>
    <lineage>
        <taxon>Eukaryota</taxon>
        <taxon>Discoba</taxon>
        <taxon>Euglenozoa</taxon>
        <taxon>Kinetoplastea</taxon>
        <taxon>Metakinetoplastina</taxon>
        <taxon>Trypanosomatida</taxon>
        <taxon>Trypanosomatidae</taxon>
        <taxon>Strigomonadinae</taxon>
        <taxon>Angomonas</taxon>
    </lineage>
</organism>
<proteinExistence type="predicted"/>
<name>A0A7G2CNL3_9TRYP</name>
<keyword evidence="3" id="KW-1185">Reference proteome</keyword>
<sequence length="334" mass="37877">MSSTEDFVRELQQMRKENKLSEQDYTLKVETMLLDFARKTREDCQMSTVMEQMHAENLEPHLRTFRAVKKRWDNVLPSGTLEQKNSGYKILKENAVNSFTMMAKSHSLSIAEMVYGSYFQLGLPAEKAQAYLDYILVKVSPENKILHHNVFMLCFYPKADQEMMTAAVLKLQLPLFPPVNNDLITLNTQMLTAASDETMTGGAAGNDTFFADRSWLHQASPKKTTVRGGAYSERIINEQGEQILALQMDNTENIFLQLMNKMNAMDKKLSQVSSANSRARSNNNNNNNNYQNAPYRGNNGGNRGRGRGNYNGRGYVGNEEDDEAYQFQSGTPKN</sequence>
<dbReference type="VEuPathDB" id="TriTrypDB:ADEAN_000890200"/>
<feature type="compositionally biased region" description="Gly residues" evidence="1">
    <location>
        <begin position="298"/>
        <end position="315"/>
    </location>
</feature>
<gene>
    <name evidence="2" type="ORF">ADEAN_000890200</name>
</gene>
<dbReference type="AlphaFoldDB" id="A0A7G2CNL3"/>